<name>A0AAV7E6T3_ARIFI</name>
<dbReference type="InterPro" id="IPR039926">
    <property type="entry name" value="Egg_app_1"/>
</dbReference>
<dbReference type="PANTHER" id="PTHR33333">
    <property type="entry name" value="ERYTHROCYTE MEMBRANE PROTEIN 1-LIKE"/>
    <property type="match status" value="1"/>
</dbReference>
<dbReference type="PANTHER" id="PTHR33333:SF46">
    <property type="entry name" value="LOW QUALITY PROTEIN: GLYCINE-RICH PROTEIN DOT1"/>
    <property type="match status" value="1"/>
</dbReference>
<proteinExistence type="predicted"/>
<gene>
    <name evidence="1" type="ORF">H6P81_014871</name>
</gene>
<dbReference type="Proteomes" id="UP000825729">
    <property type="component" value="Unassembled WGS sequence"/>
</dbReference>
<evidence type="ECO:0000313" key="2">
    <source>
        <dbReference type="Proteomes" id="UP000825729"/>
    </source>
</evidence>
<organism evidence="1 2">
    <name type="scientific">Aristolochia fimbriata</name>
    <name type="common">White veined hardy Dutchman's pipe vine</name>
    <dbReference type="NCBI Taxonomy" id="158543"/>
    <lineage>
        <taxon>Eukaryota</taxon>
        <taxon>Viridiplantae</taxon>
        <taxon>Streptophyta</taxon>
        <taxon>Embryophyta</taxon>
        <taxon>Tracheophyta</taxon>
        <taxon>Spermatophyta</taxon>
        <taxon>Magnoliopsida</taxon>
        <taxon>Magnoliidae</taxon>
        <taxon>Piperales</taxon>
        <taxon>Aristolochiaceae</taxon>
        <taxon>Aristolochia</taxon>
    </lineage>
</organism>
<accession>A0AAV7E6T3</accession>
<keyword evidence="2" id="KW-1185">Reference proteome</keyword>
<sequence>MEDAGDQITKLIKQGTSEVLPLLKYLASNFMEKTKELLPSAKTGASSLFEKARTEGLPLVKERGILLWEKARTEGLPFVKERGGFYWEKAKSHGLPFLKKASWFVVEKMKEHPWASALAVLILILYIARGSGGGPASKMMKAPGRPYSIARNSFERNPKGYFRGLRGKN</sequence>
<evidence type="ECO:0000313" key="1">
    <source>
        <dbReference type="EMBL" id="KAG9443531.1"/>
    </source>
</evidence>
<protein>
    <submittedName>
        <fullName evidence="1">Uncharacterized protein</fullName>
    </submittedName>
</protein>
<reference evidence="1 2" key="1">
    <citation type="submission" date="2021-07" db="EMBL/GenBank/DDBJ databases">
        <title>The Aristolochia fimbriata genome: insights into angiosperm evolution, floral development and chemical biosynthesis.</title>
        <authorList>
            <person name="Jiao Y."/>
        </authorList>
    </citation>
    <scope>NUCLEOTIDE SEQUENCE [LARGE SCALE GENOMIC DNA]</scope>
    <source>
        <strain evidence="1">IBCAS-2021</strain>
        <tissue evidence="1">Leaf</tissue>
    </source>
</reference>
<dbReference type="AlphaFoldDB" id="A0AAV7E6T3"/>
<comment type="caution">
    <text evidence="1">The sequence shown here is derived from an EMBL/GenBank/DDBJ whole genome shotgun (WGS) entry which is preliminary data.</text>
</comment>
<dbReference type="EMBL" id="JAINDJ010000006">
    <property type="protein sequence ID" value="KAG9443531.1"/>
    <property type="molecule type" value="Genomic_DNA"/>
</dbReference>